<dbReference type="AlphaFoldDB" id="A0A438CZ30"/>
<proteinExistence type="predicted"/>
<gene>
    <name evidence="1" type="ORF">CK203_096163</name>
</gene>
<evidence type="ECO:0000313" key="1">
    <source>
        <dbReference type="EMBL" id="RVW28458.1"/>
    </source>
</evidence>
<dbReference type="EMBL" id="QGNW01001894">
    <property type="protein sequence ID" value="RVW28458.1"/>
    <property type="molecule type" value="Genomic_DNA"/>
</dbReference>
<accession>A0A438CZ30</accession>
<comment type="caution">
    <text evidence="1">The sequence shown here is derived from an EMBL/GenBank/DDBJ whole genome shotgun (WGS) entry which is preliminary data.</text>
</comment>
<evidence type="ECO:0000313" key="2">
    <source>
        <dbReference type="Proteomes" id="UP000288805"/>
    </source>
</evidence>
<protein>
    <submittedName>
        <fullName evidence="1">Uncharacterized protein</fullName>
    </submittedName>
</protein>
<reference evidence="1 2" key="1">
    <citation type="journal article" date="2018" name="PLoS Genet.">
        <title>Population sequencing reveals clonal diversity and ancestral inbreeding in the grapevine cultivar Chardonnay.</title>
        <authorList>
            <person name="Roach M.J."/>
            <person name="Johnson D.L."/>
            <person name="Bohlmann J."/>
            <person name="van Vuuren H.J."/>
            <person name="Jones S.J."/>
            <person name="Pretorius I.S."/>
            <person name="Schmidt S.A."/>
            <person name="Borneman A.R."/>
        </authorList>
    </citation>
    <scope>NUCLEOTIDE SEQUENCE [LARGE SCALE GENOMIC DNA]</scope>
    <source>
        <strain evidence="2">cv. Chardonnay</strain>
        <tissue evidence="1">Leaf</tissue>
    </source>
</reference>
<name>A0A438CZ30_VITVI</name>
<dbReference type="Proteomes" id="UP000288805">
    <property type="component" value="Unassembled WGS sequence"/>
</dbReference>
<sequence length="82" mass="9340">MVQQMFVQMMRSLGVGRFLEWDVVETRVQVGRILVGVNRNGGGGVFNLLSVQQLLRIVHLSVLKGVWAGTKWEQRDHQHEIA</sequence>
<organism evidence="1 2">
    <name type="scientific">Vitis vinifera</name>
    <name type="common">Grape</name>
    <dbReference type="NCBI Taxonomy" id="29760"/>
    <lineage>
        <taxon>Eukaryota</taxon>
        <taxon>Viridiplantae</taxon>
        <taxon>Streptophyta</taxon>
        <taxon>Embryophyta</taxon>
        <taxon>Tracheophyta</taxon>
        <taxon>Spermatophyta</taxon>
        <taxon>Magnoliopsida</taxon>
        <taxon>eudicotyledons</taxon>
        <taxon>Gunneridae</taxon>
        <taxon>Pentapetalae</taxon>
        <taxon>rosids</taxon>
        <taxon>Vitales</taxon>
        <taxon>Vitaceae</taxon>
        <taxon>Viteae</taxon>
        <taxon>Vitis</taxon>
    </lineage>
</organism>